<dbReference type="CDD" id="cd21631">
    <property type="entry name" value="RHH_CopG_NikR-like"/>
    <property type="match status" value="1"/>
</dbReference>
<protein>
    <recommendedName>
        <fullName evidence="1">Ribbon-helix-helix protein CopG domain-containing protein</fullName>
    </recommendedName>
</protein>
<organism evidence="2">
    <name type="scientific">mine drainage metagenome</name>
    <dbReference type="NCBI Taxonomy" id="410659"/>
    <lineage>
        <taxon>unclassified sequences</taxon>
        <taxon>metagenomes</taxon>
        <taxon>ecological metagenomes</taxon>
    </lineage>
</organism>
<dbReference type="AlphaFoldDB" id="E6PY04"/>
<reference evidence="2" key="1">
    <citation type="submission" date="2009-10" db="EMBL/GenBank/DDBJ databases">
        <title>Diversity of trophic interactions inside an arsenic-rich microbial ecosystem.</title>
        <authorList>
            <person name="Bertin P.N."/>
            <person name="Heinrich-Salmeron A."/>
            <person name="Pelletier E."/>
            <person name="Goulhen-Chollet F."/>
            <person name="Arsene-Ploetze F."/>
            <person name="Gallien S."/>
            <person name="Calteau A."/>
            <person name="Vallenet D."/>
            <person name="Casiot C."/>
            <person name="Chane-Woon-Ming B."/>
            <person name="Giloteaux L."/>
            <person name="Barakat M."/>
            <person name="Bonnefoy V."/>
            <person name="Bruneel O."/>
            <person name="Chandler M."/>
            <person name="Cleiss J."/>
            <person name="Duran R."/>
            <person name="Elbaz-Poulichet F."/>
            <person name="Fonknechten N."/>
            <person name="Lauga B."/>
            <person name="Mornico D."/>
            <person name="Ortet P."/>
            <person name="Schaeffer C."/>
            <person name="Siguier P."/>
            <person name="Alexander Thil Smith A."/>
            <person name="Van Dorsselaer A."/>
            <person name="Weissenbach J."/>
            <person name="Medigue C."/>
            <person name="Le Paslier D."/>
        </authorList>
    </citation>
    <scope>NUCLEOTIDE SEQUENCE</scope>
</reference>
<sequence length="125" mass="13893">MPLLSEDQLAAEAEKRGTYRLVGVTTKLSPREVADIERLAKRRGQQRGELIRRLILDELSRDGGEPTASAELSEIVGLRLMLMNVLKPLAAGQKLTPEVFDGIMTEVKKRKKSVAIEARLEAERA</sequence>
<comment type="caution">
    <text evidence="2">The sequence shown here is derived from an EMBL/GenBank/DDBJ whole genome shotgun (WGS) entry which is preliminary data.</text>
</comment>
<evidence type="ECO:0000313" key="2">
    <source>
        <dbReference type="EMBL" id="CBH99813.1"/>
    </source>
</evidence>
<dbReference type="GO" id="GO:0006355">
    <property type="term" value="P:regulation of DNA-templated transcription"/>
    <property type="evidence" value="ECO:0007669"/>
    <property type="project" value="InterPro"/>
</dbReference>
<name>E6PY04_9ZZZZ</name>
<accession>E6PY04</accession>
<dbReference type="EMBL" id="CABN01000053">
    <property type="protein sequence ID" value="CBH99813.1"/>
    <property type="molecule type" value="Genomic_DNA"/>
</dbReference>
<proteinExistence type="predicted"/>
<dbReference type="InterPro" id="IPR002145">
    <property type="entry name" value="CopG"/>
</dbReference>
<evidence type="ECO:0000259" key="1">
    <source>
        <dbReference type="Pfam" id="PF01402"/>
    </source>
</evidence>
<dbReference type="Pfam" id="PF01402">
    <property type="entry name" value="RHH_1"/>
    <property type="match status" value="1"/>
</dbReference>
<gene>
    <name evidence="2" type="ORF">CARN3_0767</name>
</gene>
<feature type="domain" description="Ribbon-helix-helix protein CopG" evidence="1">
    <location>
        <begin position="27"/>
        <end position="60"/>
    </location>
</feature>